<evidence type="ECO:0000256" key="3">
    <source>
        <dbReference type="ARBA" id="ARBA00022801"/>
    </source>
</evidence>
<gene>
    <name evidence="8" type="ORF">GGP83_002344</name>
</gene>
<feature type="region of interest" description="Disordered" evidence="7">
    <location>
        <begin position="418"/>
        <end position="437"/>
    </location>
</feature>
<dbReference type="EC" id="3.5.1.97" evidence="8"/>
<dbReference type="InterPro" id="IPR043147">
    <property type="entry name" value="Penicillin_amidase_A-knob"/>
</dbReference>
<dbReference type="Gene3D" id="1.10.439.10">
    <property type="entry name" value="Penicillin Amidohydrolase, domain 1"/>
    <property type="match status" value="1"/>
</dbReference>
<sequence length="692" mass="76556">MAPAIALALLVAAGLSGCGVGKGPDETEILWDTWGVPHVYSSNTDSLMYAFGWAQMRAHGDRVLRLYGEARGRAAEYWGAEHLASDRRVRTLELPEHARRWAGNQDMPFGGYVEAFVAGMNAYAEAHPDRISESRTAVLPVKPRDVFAHTLRTVHATFVAGRDLRQAQRWRRAGSNAWAVGPSRSASGNAMLLTNPHLSWGDRFTWFEAQLTGPDIDAYGAALLGMPFPAVAFNDHLGWTHTVNPIDASDLYRLPLAGDGYRWNGRVRPFNTDNKVLKVKQPDGSLRADTLTVRRSVHGPVVGKRDGAALALRIAGLTQSKLFEQYWRMLRATNLSQFEAALRRQQMPMFNTVYADEDGHILYHFGGRVPERDRGGWSYWQGVVPGDTSATLWNAVHDYEDLPRVVDPPSGWVQNANEPPFTSTLPPRVDSAEVPGYMTPRTPAKSAYMFRPQRSIEMLEGDSSITFAELQAYKNDTRMLAADRLLDDLLPAARASDRERARRAADVLAEWDRTADAASQGSVLFARWLRAMVGGAEAPFATPYRLSAPRTTPDGLADPEAAVQTLAEAAQTVEDRHDSLDVPWGAVHRLVGPGGSYPASGGDGLFGLFRVLRFDEMEGGRRRATFGDSYVALTEFTKEGPRAKAVLPYGNASQPGSPHRGDQLQLYAEKKMRPVWHSRDSVRAHLERRVTF</sequence>
<evidence type="ECO:0000256" key="2">
    <source>
        <dbReference type="ARBA" id="ARBA00022729"/>
    </source>
</evidence>
<keyword evidence="6" id="KW-0479">Metal-binding</keyword>
<evidence type="ECO:0000313" key="8">
    <source>
        <dbReference type="EMBL" id="MCS3952377.1"/>
    </source>
</evidence>
<dbReference type="InterPro" id="IPR043146">
    <property type="entry name" value="Penicillin_amidase_N_B-knob"/>
</dbReference>
<feature type="binding site" evidence="6">
    <location>
        <position position="247"/>
    </location>
    <ligand>
        <name>Ca(2+)</name>
        <dbReference type="ChEBI" id="CHEBI:29108"/>
    </ligand>
</feature>
<evidence type="ECO:0000313" key="9">
    <source>
        <dbReference type="Proteomes" id="UP001155010"/>
    </source>
</evidence>
<dbReference type="InterPro" id="IPR002692">
    <property type="entry name" value="S45"/>
</dbReference>
<name>A0A9X2U9Z2_9BACT</name>
<keyword evidence="4" id="KW-0865">Zymogen</keyword>
<dbReference type="SUPFAM" id="SSF56235">
    <property type="entry name" value="N-terminal nucleophile aminohydrolases (Ntn hydrolases)"/>
    <property type="match status" value="1"/>
</dbReference>
<evidence type="ECO:0000256" key="6">
    <source>
        <dbReference type="PIRSR" id="PIRSR001227-2"/>
    </source>
</evidence>
<dbReference type="Gene3D" id="2.30.120.10">
    <property type="match status" value="1"/>
</dbReference>
<dbReference type="Pfam" id="PF01804">
    <property type="entry name" value="Penicil_amidase"/>
    <property type="match status" value="1"/>
</dbReference>
<evidence type="ECO:0000256" key="1">
    <source>
        <dbReference type="ARBA" id="ARBA00006586"/>
    </source>
</evidence>
<dbReference type="AlphaFoldDB" id="A0A9X2U9Z2"/>
<proteinExistence type="inferred from homology"/>
<keyword evidence="2" id="KW-0732">Signal</keyword>
<comment type="caution">
    <text evidence="8">The sequence shown here is derived from an EMBL/GenBank/DDBJ whole genome shotgun (WGS) entry which is preliminary data.</text>
</comment>
<dbReference type="InterPro" id="IPR029055">
    <property type="entry name" value="Ntn_hydrolases_N"/>
</dbReference>
<dbReference type="PANTHER" id="PTHR34218:SF3">
    <property type="entry name" value="ACYL-HOMOSERINE LACTONE ACYLASE PVDQ"/>
    <property type="match status" value="1"/>
</dbReference>
<keyword evidence="3 8" id="KW-0378">Hydrolase</keyword>
<dbReference type="GO" id="GO:0017000">
    <property type="term" value="P:antibiotic biosynthetic process"/>
    <property type="evidence" value="ECO:0007669"/>
    <property type="project" value="InterPro"/>
</dbReference>
<dbReference type="Gene3D" id="3.60.20.10">
    <property type="entry name" value="Glutamine Phosphoribosylpyrophosphate, subunit 1, domain 1"/>
    <property type="match status" value="1"/>
</dbReference>
<accession>A0A9X2U9Z2</accession>
<keyword evidence="6" id="KW-0106">Calcium</keyword>
<dbReference type="PANTHER" id="PTHR34218">
    <property type="entry name" value="PEPTIDASE S45 PENICILLIN AMIDASE"/>
    <property type="match status" value="1"/>
</dbReference>
<comment type="similarity">
    <text evidence="1">Belongs to the peptidase S45 family.</text>
</comment>
<feature type="active site" description="Nucleophile" evidence="5">
    <location>
        <position position="175"/>
    </location>
</feature>
<evidence type="ECO:0000256" key="4">
    <source>
        <dbReference type="ARBA" id="ARBA00023145"/>
    </source>
</evidence>
<comment type="cofactor">
    <cofactor evidence="6">
        <name>Ca(2+)</name>
        <dbReference type="ChEBI" id="CHEBI:29108"/>
    </cofactor>
    <text evidence="6">Binds 1 Ca(2+) ion per dimer.</text>
</comment>
<dbReference type="InterPro" id="IPR014395">
    <property type="entry name" value="Pen/GL7ACA/AHL_acylase"/>
</dbReference>
<feature type="binding site" evidence="6">
    <location>
        <position position="250"/>
    </location>
    <ligand>
        <name>Ca(2+)</name>
        <dbReference type="ChEBI" id="CHEBI:29108"/>
    </ligand>
</feature>
<dbReference type="GO" id="GO:0046872">
    <property type="term" value="F:metal ion binding"/>
    <property type="evidence" value="ECO:0007669"/>
    <property type="project" value="UniProtKB-KW"/>
</dbReference>
<reference evidence="8" key="1">
    <citation type="submission" date="2022-08" db="EMBL/GenBank/DDBJ databases">
        <title>Genomic Encyclopedia of Type Strains, Phase V (KMG-V): Genome sequencing to study the core and pangenomes of soil and plant-associated prokaryotes.</title>
        <authorList>
            <person name="Whitman W."/>
        </authorList>
    </citation>
    <scope>NUCLEOTIDE SEQUENCE</scope>
    <source>
        <strain evidence="8">SP2017</strain>
    </source>
</reference>
<dbReference type="Gene3D" id="1.10.1400.10">
    <property type="match status" value="1"/>
</dbReference>
<dbReference type="PIRSF" id="PIRSF001227">
    <property type="entry name" value="Pen_acylase"/>
    <property type="match status" value="1"/>
</dbReference>
<dbReference type="GO" id="GO:0016811">
    <property type="term" value="F:hydrolase activity, acting on carbon-nitrogen (but not peptide) bonds, in linear amides"/>
    <property type="evidence" value="ECO:0007669"/>
    <property type="project" value="InterPro"/>
</dbReference>
<dbReference type="EMBL" id="JANUBB010000009">
    <property type="protein sequence ID" value="MCS3952377.1"/>
    <property type="molecule type" value="Genomic_DNA"/>
</dbReference>
<organism evidence="8 9">
    <name type="scientific">Salinibacter ruber</name>
    <dbReference type="NCBI Taxonomy" id="146919"/>
    <lineage>
        <taxon>Bacteria</taxon>
        <taxon>Pseudomonadati</taxon>
        <taxon>Rhodothermota</taxon>
        <taxon>Rhodothermia</taxon>
        <taxon>Rhodothermales</taxon>
        <taxon>Salinibacteraceae</taxon>
        <taxon>Salinibacter</taxon>
    </lineage>
</organism>
<dbReference type="CDD" id="cd01936">
    <property type="entry name" value="Ntn_CA"/>
    <property type="match status" value="1"/>
</dbReference>
<protein>
    <submittedName>
        <fullName evidence="8">Acyl-homoserine-lactone acylase</fullName>
        <ecNumber evidence="8">3.5.1.97</ecNumber>
    </submittedName>
</protein>
<dbReference type="Proteomes" id="UP001155010">
    <property type="component" value="Unassembled WGS sequence"/>
</dbReference>
<evidence type="ECO:0000256" key="7">
    <source>
        <dbReference type="SAM" id="MobiDB-lite"/>
    </source>
</evidence>
<dbReference type="InterPro" id="IPR023343">
    <property type="entry name" value="Penicillin_amidase_dom1"/>
</dbReference>
<evidence type="ECO:0000256" key="5">
    <source>
        <dbReference type="PIRSR" id="PIRSR001227-1"/>
    </source>
</evidence>